<dbReference type="EMBL" id="JAYMRP010000001">
    <property type="protein sequence ID" value="MFB8771413.1"/>
    <property type="molecule type" value="Genomic_DNA"/>
</dbReference>
<proteinExistence type="predicted"/>
<comment type="caution">
    <text evidence="1">The sequence shown here is derived from an EMBL/GenBank/DDBJ whole genome shotgun (WGS) entry which is preliminary data.</text>
</comment>
<keyword evidence="2" id="KW-1185">Reference proteome</keyword>
<evidence type="ECO:0000313" key="1">
    <source>
        <dbReference type="EMBL" id="MFB8771413.1"/>
    </source>
</evidence>
<reference evidence="1 2" key="1">
    <citation type="submission" date="2024-01" db="EMBL/GenBank/DDBJ databases">
        <title>Genome mining of biosynthetic gene clusters to explore secondary metabolites of Streptomyces sp.</title>
        <authorList>
            <person name="Baig A."/>
            <person name="Ajitkumar Shintre N."/>
            <person name="Kumar H."/>
            <person name="Anbarasu A."/>
            <person name="Ramaiah S."/>
        </authorList>
    </citation>
    <scope>NUCLEOTIDE SEQUENCE [LARGE SCALE GENOMIC DNA]</scope>
    <source>
        <strain evidence="1 2">A57</strain>
    </source>
</reference>
<organism evidence="1 2">
    <name type="scientific">Streptomyces broussonetiae</name>
    <dbReference type="NCBI Taxonomy" id="2686304"/>
    <lineage>
        <taxon>Bacteria</taxon>
        <taxon>Bacillati</taxon>
        <taxon>Actinomycetota</taxon>
        <taxon>Actinomycetes</taxon>
        <taxon>Kitasatosporales</taxon>
        <taxon>Streptomycetaceae</taxon>
        <taxon>Streptomyces</taxon>
    </lineage>
</organism>
<accession>A0ABV5E3J4</accession>
<sequence>MAGVVGLMAVTVGGLVACEPGGLSSATVAYTTDELVTREMERRDAEVQWLTCTANFGSQGGSTPTAGEDTVADVDCQGRTGTGKEITVDGKVTRAVNGACVRGRLTVEIDGKEWFRVNGLGDCDAAPSTPPAGQPGGQQPGPTVTVTVTKTVYCQRAPQCWPDGK</sequence>
<name>A0ABV5E3J4_9ACTN</name>
<gene>
    <name evidence="1" type="ORF">VSS16_01430</name>
</gene>
<dbReference type="Proteomes" id="UP001585080">
    <property type="component" value="Unassembled WGS sequence"/>
</dbReference>
<evidence type="ECO:0000313" key="2">
    <source>
        <dbReference type="Proteomes" id="UP001585080"/>
    </source>
</evidence>
<evidence type="ECO:0008006" key="3">
    <source>
        <dbReference type="Google" id="ProtNLM"/>
    </source>
</evidence>
<protein>
    <recommendedName>
        <fullName evidence="3">Lipoprotein</fullName>
    </recommendedName>
</protein>